<organism evidence="1 2">
    <name type="scientific">Capsicum annuum</name>
    <name type="common">Capsicum pepper</name>
    <dbReference type="NCBI Taxonomy" id="4072"/>
    <lineage>
        <taxon>Eukaryota</taxon>
        <taxon>Viridiplantae</taxon>
        <taxon>Streptophyta</taxon>
        <taxon>Embryophyta</taxon>
        <taxon>Tracheophyta</taxon>
        <taxon>Spermatophyta</taxon>
        <taxon>Magnoliopsida</taxon>
        <taxon>eudicotyledons</taxon>
        <taxon>Gunneridae</taxon>
        <taxon>Pentapetalae</taxon>
        <taxon>asterids</taxon>
        <taxon>lamiids</taxon>
        <taxon>Solanales</taxon>
        <taxon>Solanaceae</taxon>
        <taxon>Solanoideae</taxon>
        <taxon>Capsiceae</taxon>
        <taxon>Capsicum</taxon>
    </lineage>
</organism>
<dbReference type="EMBL" id="AYRZ02000005">
    <property type="protein sequence ID" value="PHT81680.1"/>
    <property type="molecule type" value="Genomic_DNA"/>
</dbReference>
<dbReference type="Gramene" id="PHT81680">
    <property type="protein sequence ID" value="PHT81680"/>
    <property type="gene ID" value="T459_14695"/>
</dbReference>
<evidence type="ECO:0000313" key="2">
    <source>
        <dbReference type="Proteomes" id="UP000222542"/>
    </source>
</evidence>
<accession>A0A2G2ZI62</accession>
<dbReference type="Proteomes" id="UP000222542">
    <property type="component" value="Unassembled WGS sequence"/>
</dbReference>
<sequence length="131" mass="15141">MTLMEDKMREVRLRWFWDVMRKVFARSLEQDGSNRWLEPLDSSMALEGTLLGIWEVLEVADNLWNIESGSSKGLTANMVNHRTRRTGMEFDSDLAKHRKSFTITSLVITSAESFIPWSSMIAISEGYHELL</sequence>
<keyword evidence="2" id="KW-1185">Reference proteome</keyword>
<gene>
    <name evidence="1" type="ORF">T459_14695</name>
</gene>
<evidence type="ECO:0000313" key="1">
    <source>
        <dbReference type="EMBL" id="PHT81680.1"/>
    </source>
</evidence>
<reference evidence="1 2" key="1">
    <citation type="journal article" date="2014" name="Nat. Genet.">
        <title>Genome sequence of the hot pepper provides insights into the evolution of pungency in Capsicum species.</title>
        <authorList>
            <person name="Kim S."/>
            <person name="Park M."/>
            <person name="Yeom S.I."/>
            <person name="Kim Y.M."/>
            <person name="Lee J.M."/>
            <person name="Lee H.A."/>
            <person name="Seo E."/>
            <person name="Choi J."/>
            <person name="Cheong K."/>
            <person name="Kim K.T."/>
            <person name="Jung K."/>
            <person name="Lee G.W."/>
            <person name="Oh S.K."/>
            <person name="Bae C."/>
            <person name="Kim S.B."/>
            <person name="Lee H.Y."/>
            <person name="Kim S.Y."/>
            <person name="Kim M.S."/>
            <person name="Kang B.C."/>
            <person name="Jo Y.D."/>
            <person name="Yang H.B."/>
            <person name="Jeong H.J."/>
            <person name="Kang W.H."/>
            <person name="Kwon J.K."/>
            <person name="Shin C."/>
            <person name="Lim J.Y."/>
            <person name="Park J.H."/>
            <person name="Huh J.H."/>
            <person name="Kim J.S."/>
            <person name="Kim B.D."/>
            <person name="Cohen O."/>
            <person name="Paran I."/>
            <person name="Suh M.C."/>
            <person name="Lee S.B."/>
            <person name="Kim Y.K."/>
            <person name="Shin Y."/>
            <person name="Noh S.J."/>
            <person name="Park J."/>
            <person name="Seo Y.S."/>
            <person name="Kwon S.Y."/>
            <person name="Kim H.A."/>
            <person name="Park J.M."/>
            <person name="Kim H.J."/>
            <person name="Choi S.B."/>
            <person name="Bosland P.W."/>
            <person name="Reeves G."/>
            <person name="Jo S.H."/>
            <person name="Lee B.W."/>
            <person name="Cho H.T."/>
            <person name="Choi H.S."/>
            <person name="Lee M.S."/>
            <person name="Yu Y."/>
            <person name="Do Choi Y."/>
            <person name="Park B.S."/>
            <person name="van Deynze A."/>
            <person name="Ashrafi H."/>
            <person name="Hill T."/>
            <person name="Kim W.T."/>
            <person name="Pai H.S."/>
            <person name="Ahn H.K."/>
            <person name="Yeam I."/>
            <person name="Giovannoni J.J."/>
            <person name="Rose J.K."/>
            <person name="Sorensen I."/>
            <person name="Lee S.J."/>
            <person name="Kim R.W."/>
            <person name="Choi I.Y."/>
            <person name="Choi B.S."/>
            <person name="Lim J.S."/>
            <person name="Lee Y.H."/>
            <person name="Choi D."/>
        </authorList>
    </citation>
    <scope>NUCLEOTIDE SEQUENCE [LARGE SCALE GENOMIC DNA]</scope>
    <source>
        <strain evidence="2">cv. CM334</strain>
    </source>
</reference>
<reference evidence="1 2" key="2">
    <citation type="journal article" date="2017" name="Genome Biol.">
        <title>New reference genome sequences of hot pepper reveal the massive evolution of plant disease-resistance genes by retroduplication.</title>
        <authorList>
            <person name="Kim S."/>
            <person name="Park J."/>
            <person name="Yeom S.I."/>
            <person name="Kim Y.M."/>
            <person name="Seo E."/>
            <person name="Kim K.T."/>
            <person name="Kim M.S."/>
            <person name="Lee J.M."/>
            <person name="Cheong K."/>
            <person name="Shin H.S."/>
            <person name="Kim S.B."/>
            <person name="Han K."/>
            <person name="Lee J."/>
            <person name="Park M."/>
            <person name="Lee H.A."/>
            <person name="Lee H.Y."/>
            <person name="Lee Y."/>
            <person name="Oh S."/>
            <person name="Lee J.H."/>
            <person name="Choi E."/>
            <person name="Choi E."/>
            <person name="Lee S.E."/>
            <person name="Jeon J."/>
            <person name="Kim H."/>
            <person name="Choi G."/>
            <person name="Song H."/>
            <person name="Lee J."/>
            <person name="Lee S.C."/>
            <person name="Kwon J.K."/>
            <person name="Lee H.Y."/>
            <person name="Koo N."/>
            <person name="Hong Y."/>
            <person name="Kim R.W."/>
            <person name="Kang W.H."/>
            <person name="Huh J.H."/>
            <person name="Kang B.C."/>
            <person name="Yang T.J."/>
            <person name="Lee Y.H."/>
            <person name="Bennetzen J.L."/>
            <person name="Choi D."/>
        </authorList>
    </citation>
    <scope>NUCLEOTIDE SEQUENCE [LARGE SCALE GENOMIC DNA]</scope>
    <source>
        <strain evidence="2">cv. CM334</strain>
    </source>
</reference>
<dbReference type="AlphaFoldDB" id="A0A2G2ZI62"/>
<protein>
    <submittedName>
        <fullName evidence="1">Uncharacterized protein</fullName>
    </submittedName>
</protein>
<comment type="caution">
    <text evidence="1">The sequence shown here is derived from an EMBL/GenBank/DDBJ whole genome shotgun (WGS) entry which is preliminary data.</text>
</comment>
<proteinExistence type="predicted"/>
<name>A0A2G2ZI62_CAPAN</name>